<dbReference type="Proteomes" id="UP000225706">
    <property type="component" value="Unassembled WGS sequence"/>
</dbReference>
<evidence type="ECO:0000313" key="2">
    <source>
        <dbReference type="Proteomes" id="UP000225706"/>
    </source>
</evidence>
<reference evidence="2" key="1">
    <citation type="journal article" date="2017" name="bioRxiv">
        <title>Comparative analysis of the genomes of Stylophora pistillata and Acropora digitifera provides evidence for extensive differences between species of corals.</title>
        <authorList>
            <person name="Voolstra C.R."/>
            <person name="Li Y."/>
            <person name="Liew Y.J."/>
            <person name="Baumgarten S."/>
            <person name="Zoccola D."/>
            <person name="Flot J.-F."/>
            <person name="Tambutte S."/>
            <person name="Allemand D."/>
            <person name="Aranda M."/>
        </authorList>
    </citation>
    <scope>NUCLEOTIDE SEQUENCE [LARGE SCALE GENOMIC DNA]</scope>
</reference>
<gene>
    <name evidence="1" type="ORF">AWC38_SpisGene13968</name>
</gene>
<dbReference type="EMBL" id="LSMT01000273">
    <property type="protein sequence ID" value="PFX21541.1"/>
    <property type="molecule type" value="Genomic_DNA"/>
</dbReference>
<sequence>MSESREMSLLAYESNKDELAKALIYAAEAYHTRGAIRHVVGGTQMKVIDISKSLSLMDLWVSMIENWGESNKEFSHCLKAPLEVCFLKMSKYLWRTFNAMNLIRPKIKQNLRPGLVHFGEAYSDPEYAMKMWLDYKRQGKTAIPKQQNHVMQFLRQFKCD</sequence>
<accession>A0A2B4RVB5</accession>
<dbReference type="AlphaFoldDB" id="A0A2B4RVB5"/>
<protein>
    <submittedName>
        <fullName evidence="1">Uncharacterized protein</fullName>
    </submittedName>
</protein>
<dbReference type="OrthoDB" id="5984614at2759"/>
<evidence type="ECO:0000313" key="1">
    <source>
        <dbReference type="EMBL" id="PFX21541.1"/>
    </source>
</evidence>
<comment type="caution">
    <text evidence="1">The sequence shown here is derived from an EMBL/GenBank/DDBJ whole genome shotgun (WGS) entry which is preliminary data.</text>
</comment>
<proteinExistence type="predicted"/>
<keyword evidence="2" id="KW-1185">Reference proteome</keyword>
<name>A0A2B4RVB5_STYPI</name>
<organism evidence="1 2">
    <name type="scientific">Stylophora pistillata</name>
    <name type="common">Smooth cauliflower coral</name>
    <dbReference type="NCBI Taxonomy" id="50429"/>
    <lineage>
        <taxon>Eukaryota</taxon>
        <taxon>Metazoa</taxon>
        <taxon>Cnidaria</taxon>
        <taxon>Anthozoa</taxon>
        <taxon>Hexacorallia</taxon>
        <taxon>Scleractinia</taxon>
        <taxon>Astrocoeniina</taxon>
        <taxon>Pocilloporidae</taxon>
        <taxon>Stylophora</taxon>
    </lineage>
</organism>